<dbReference type="EMBL" id="JAABNT010000003">
    <property type="protein sequence ID" value="NEK21867.1"/>
    <property type="molecule type" value="Genomic_DNA"/>
</dbReference>
<feature type="domain" description="DUF2147" evidence="2">
    <location>
        <begin position="27"/>
        <end position="128"/>
    </location>
</feature>
<name>A0A6P0C7R5_9RHOB</name>
<comment type="caution">
    <text evidence="3">The sequence shown here is derived from an EMBL/GenBank/DDBJ whole genome shotgun (WGS) entry which is preliminary data.</text>
</comment>
<protein>
    <submittedName>
        <fullName evidence="3">DUF2147 domain-containing protein</fullName>
    </submittedName>
</protein>
<organism evidence="3 4">
    <name type="scientific">Sulfitobacter sediminilitoris</name>
    <dbReference type="NCBI Taxonomy" id="2698830"/>
    <lineage>
        <taxon>Bacteria</taxon>
        <taxon>Pseudomonadati</taxon>
        <taxon>Pseudomonadota</taxon>
        <taxon>Alphaproteobacteria</taxon>
        <taxon>Rhodobacterales</taxon>
        <taxon>Roseobacteraceae</taxon>
        <taxon>Sulfitobacter</taxon>
    </lineage>
</organism>
<dbReference type="PANTHER" id="PTHR36919">
    <property type="entry name" value="BLR1215 PROTEIN"/>
    <property type="match status" value="1"/>
</dbReference>
<dbReference type="PANTHER" id="PTHR36919:SF2">
    <property type="entry name" value="BLL6627 PROTEIN"/>
    <property type="match status" value="1"/>
</dbReference>
<keyword evidence="1" id="KW-0732">Signal</keyword>
<feature type="signal peptide" evidence="1">
    <location>
        <begin position="1"/>
        <end position="22"/>
    </location>
</feature>
<evidence type="ECO:0000313" key="4">
    <source>
        <dbReference type="Proteomes" id="UP000468591"/>
    </source>
</evidence>
<dbReference type="RefSeq" id="WP_164352759.1">
    <property type="nucleotide sequence ID" value="NZ_JAABNT010000003.1"/>
</dbReference>
<feature type="chain" id="PRO_5026921406" evidence="1">
    <location>
        <begin position="23"/>
        <end position="130"/>
    </location>
</feature>
<sequence>MRFSKSLFSLIFVVSSAVPVLADWPVGLWQSAPDRAGLVVHVRTKPCGSAICGRVERAKNRFGYDRPSSVVGRRMLLDMQAQPDGSFIGQVWEPQRNRILTARIQVTGNVMRFENCDGTACVREEWTRVR</sequence>
<dbReference type="InterPro" id="IPR019223">
    <property type="entry name" value="DUF2147"/>
</dbReference>
<evidence type="ECO:0000256" key="1">
    <source>
        <dbReference type="SAM" id="SignalP"/>
    </source>
</evidence>
<accession>A0A6P0C7R5</accession>
<proteinExistence type="predicted"/>
<dbReference type="Pfam" id="PF09917">
    <property type="entry name" value="DUF2147"/>
    <property type="match status" value="1"/>
</dbReference>
<gene>
    <name evidence="3" type="ORF">GV827_05555</name>
</gene>
<evidence type="ECO:0000313" key="3">
    <source>
        <dbReference type="EMBL" id="NEK21867.1"/>
    </source>
</evidence>
<dbReference type="AlphaFoldDB" id="A0A6P0C7R5"/>
<reference evidence="3 4" key="1">
    <citation type="submission" date="2020-01" db="EMBL/GenBank/DDBJ databases">
        <title>Sulfitobacter sediminilitoris sp. nov., isolated from a tidal flat.</title>
        <authorList>
            <person name="Park S."/>
            <person name="Yoon J.-H."/>
        </authorList>
    </citation>
    <scope>NUCLEOTIDE SEQUENCE [LARGE SCALE GENOMIC DNA]</scope>
    <source>
        <strain evidence="3 4">JBTF-M27</strain>
    </source>
</reference>
<evidence type="ECO:0000259" key="2">
    <source>
        <dbReference type="Pfam" id="PF09917"/>
    </source>
</evidence>
<dbReference type="Proteomes" id="UP000468591">
    <property type="component" value="Unassembled WGS sequence"/>
</dbReference>
<keyword evidence="4" id="KW-1185">Reference proteome</keyword>